<dbReference type="SUPFAM" id="SSF52540">
    <property type="entry name" value="P-loop containing nucleoside triphosphate hydrolases"/>
    <property type="match status" value="1"/>
</dbReference>
<reference evidence="1 2" key="1">
    <citation type="submission" date="2019-04" db="EMBL/GenBank/DDBJ databases">
        <title>Complete genome sequence of Agrobacterium tumefaciens CFBP7129.</title>
        <authorList>
            <person name="Haryono M."/>
            <person name="Lin Y.-C."/>
            <person name="Lai E.-M."/>
            <person name="Kuo C.-H."/>
        </authorList>
    </citation>
    <scope>NUCLEOTIDE SEQUENCE [LARGE SCALE GENOMIC DNA]</scope>
    <source>
        <strain evidence="1 2">CFBP7129</strain>
    </source>
</reference>
<accession>A0A4D7Y7M9</accession>
<dbReference type="RefSeq" id="WP_137002874.1">
    <property type="nucleotide sequence ID" value="NZ_CP039922.1"/>
</dbReference>
<dbReference type="Proteomes" id="UP000298649">
    <property type="component" value="Chromosome circular"/>
</dbReference>
<evidence type="ECO:0000313" key="1">
    <source>
        <dbReference type="EMBL" id="QCL92901.1"/>
    </source>
</evidence>
<sequence>MTITAQPKPTPSLDSRESLIFGIYDRLTDHGHCTADVVIAPAKNNGQPDWENTGPANVSALPGDQWPDDVDEANRACVIVSNVDGCDRDSTFIVMVHPETGVPGMFQINGPDIDRDVADSIVGRDLGNRPPKKEPTKLQASLQKLSRELAAPVAANDNQPDFDDRLVPFLEAYGGNIRGTTLFGAVVDNNAGQIWFTDNGPLFFSQRAGVRHIDLPPKAKDRFTFDWFGDLDEDMPKEEIVKGAFGVDEFTMISGKPGSGKSVITTDLACHVAAGKSWHGRPVKQGLVIYIAAERKALTKRRMRAFRKHHGIDDIPLAVIGGMLDLTSGLADAKAIIQTVKAAEEQSGQKCVWVIVDTLTRVFGPGDQNTSKDMTKFVQACDTIREGISGTHLTVIHHTGWVGDRGKGAIDLDGAVDASFLVKKEAAGYILECDGTNDGDEGIIARFRMEGVQVGEMDGEPTMAPVVVPADAVTAGERLVANIKGHKAKALDVIRKLATEGKTAPQGLWRSAFYAEYPGVDTNTLKSRFKRAKDSLVDDGLVIEADDGFGVTGADT</sequence>
<protein>
    <submittedName>
        <fullName evidence="1">AAA family ATPase</fullName>
    </submittedName>
</protein>
<dbReference type="Gene3D" id="3.40.50.300">
    <property type="entry name" value="P-loop containing nucleotide triphosphate hydrolases"/>
    <property type="match status" value="1"/>
</dbReference>
<dbReference type="Pfam" id="PF13481">
    <property type="entry name" value="AAA_25"/>
    <property type="match status" value="1"/>
</dbReference>
<dbReference type="AlphaFoldDB" id="A0A4D7Y7M9"/>
<evidence type="ECO:0000313" key="2">
    <source>
        <dbReference type="Proteomes" id="UP000298649"/>
    </source>
</evidence>
<gene>
    <name evidence="1" type="ORF">CFBP7129_00850</name>
</gene>
<name>A0A4D7Y7M9_AGRTU</name>
<dbReference type="EMBL" id="CP039922">
    <property type="protein sequence ID" value="QCL92901.1"/>
    <property type="molecule type" value="Genomic_DNA"/>
</dbReference>
<dbReference type="InterPro" id="IPR027417">
    <property type="entry name" value="P-loop_NTPase"/>
</dbReference>
<proteinExistence type="predicted"/>
<organism evidence="1 2">
    <name type="scientific">Agrobacterium tumefaciens</name>
    <dbReference type="NCBI Taxonomy" id="358"/>
    <lineage>
        <taxon>Bacteria</taxon>
        <taxon>Pseudomonadati</taxon>
        <taxon>Pseudomonadota</taxon>
        <taxon>Alphaproteobacteria</taxon>
        <taxon>Hyphomicrobiales</taxon>
        <taxon>Rhizobiaceae</taxon>
        <taxon>Rhizobium/Agrobacterium group</taxon>
        <taxon>Agrobacterium</taxon>
        <taxon>Agrobacterium tumefaciens complex</taxon>
    </lineage>
</organism>